<evidence type="ECO:0000313" key="12">
    <source>
        <dbReference type="Proteomes" id="UP000004030"/>
    </source>
</evidence>
<dbReference type="Proteomes" id="UP000004030">
    <property type="component" value="Unassembled WGS sequence"/>
</dbReference>
<name>G6EB59_9SPHN</name>
<keyword evidence="7" id="KW-0408">Iron</keyword>
<dbReference type="Pfam" id="PF00355">
    <property type="entry name" value="Rieske"/>
    <property type="match status" value="1"/>
</dbReference>
<keyword evidence="4" id="KW-0058">Aromatic hydrocarbons catabolism</keyword>
<evidence type="ECO:0000259" key="10">
    <source>
        <dbReference type="PROSITE" id="PS51296"/>
    </source>
</evidence>
<proteinExistence type="inferred from homology"/>
<keyword evidence="5" id="KW-0223">Dioxygenase</keyword>
<dbReference type="InterPro" id="IPR043266">
    <property type="entry name" value="RHO_NdoB-like_C"/>
</dbReference>
<accession>G6EB59</accession>
<keyword evidence="3" id="KW-0479">Metal-binding</keyword>
<evidence type="ECO:0000256" key="5">
    <source>
        <dbReference type="ARBA" id="ARBA00022964"/>
    </source>
</evidence>
<evidence type="ECO:0000256" key="2">
    <source>
        <dbReference type="ARBA" id="ARBA00022714"/>
    </source>
</evidence>
<dbReference type="OrthoDB" id="7456916at2"/>
<dbReference type="InterPro" id="IPR017941">
    <property type="entry name" value="Rieske_2Fe-2S"/>
</dbReference>
<keyword evidence="8" id="KW-0411">Iron-sulfur</keyword>
<comment type="similarity">
    <text evidence="1">Belongs to the bacterial ring-hydroxylating dioxygenase alpha subunit family.</text>
</comment>
<dbReference type="Gene3D" id="3.90.380.10">
    <property type="entry name" value="Naphthalene 1,2-dioxygenase Alpha Subunit, Chain A, domain 1"/>
    <property type="match status" value="1"/>
</dbReference>
<dbReference type="PANTHER" id="PTHR43756:SF1">
    <property type="entry name" value="3-PHENYLPROPIONATE_CINNAMIC ACID DIOXYGENASE SUBUNIT ALPHA"/>
    <property type="match status" value="1"/>
</dbReference>
<protein>
    <recommendedName>
        <fullName evidence="10">Rieske domain-containing protein</fullName>
    </recommendedName>
</protein>
<dbReference type="GO" id="GO:0051537">
    <property type="term" value="F:2 iron, 2 sulfur cluster binding"/>
    <property type="evidence" value="ECO:0007669"/>
    <property type="project" value="UniProtKB-KW"/>
</dbReference>
<keyword evidence="2" id="KW-0001">2Fe-2S</keyword>
<dbReference type="InterPro" id="IPR036922">
    <property type="entry name" value="Rieske_2Fe-2S_sf"/>
</dbReference>
<evidence type="ECO:0000313" key="11">
    <source>
        <dbReference type="EMBL" id="EHJ61526.1"/>
    </source>
</evidence>
<organism evidence="11 12">
    <name type="scientific">Novosphingobium pentaromativorans US6-1</name>
    <dbReference type="NCBI Taxonomy" id="1088721"/>
    <lineage>
        <taxon>Bacteria</taxon>
        <taxon>Pseudomonadati</taxon>
        <taxon>Pseudomonadota</taxon>
        <taxon>Alphaproteobacteria</taxon>
        <taxon>Sphingomonadales</taxon>
        <taxon>Sphingomonadaceae</taxon>
        <taxon>Novosphingobium</taxon>
    </lineage>
</organism>
<sequence>MSRGGFVVNIADLVDAEAGTQNRRIFWDRDVYELELERVFGRCWLFLAHESQLAKAGDYVVTKMAEDEVIVWRQEDGSIKAFLNQCRHRGMRLCQAEAGNARSHACIYHGWQFAADGSLKTVPLEQSVYGPRFDKRQWGLREVPRVESYKGFVFGCMDPDAPTLPDYLGDEKWYIDIWTDIPGGIELLGPPARSIVHTNWKLPPEGFVGDVYHLGMTHGSILKVLGAPVVDFKSGMGMQATSRYGSGHAAQFSHHSSMRDQISPELADMVPPRRVEDVAPEKGEAYANLYTSMWDGTIFPNCSYLIGLNVFKVWHPIGPDKIEVVSWVIAEKRMSEEAKRRMKISVNRTFGMAGILEGDDMDNFEHSTQPNQGYFTRQGTLNAQLGHGLARLDPDYPGVVSDMVSELSIRGYYRFYADCLKSKNWQEIQHNSENWKEQLL</sequence>
<dbReference type="InterPro" id="IPR015881">
    <property type="entry name" value="ARHD_Rieske_2Fe_2S"/>
</dbReference>
<evidence type="ECO:0000256" key="3">
    <source>
        <dbReference type="ARBA" id="ARBA00022723"/>
    </source>
</evidence>
<keyword evidence="9" id="KW-0520">NAD</keyword>
<dbReference type="GO" id="GO:0051213">
    <property type="term" value="F:dioxygenase activity"/>
    <property type="evidence" value="ECO:0007669"/>
    <property type="project" value="UniProtKB-KW"/>
</dbReference>
<evidence type="ECO:0000256" key="7">
    <source>
        <dbReference type="ARBA" id="ARBA00023004"/>
    </source>
</evidence>
<dbReference type="eggNOG" id="COG4638">
    <property type="taxonomic scope" value="Bacteria"/>
</dbReference>
<evidence type="ECO:0000256" key="1">
    <source>
        <dbReference type="ARBA" id="ARBA00008751"/>
    </source>
</evidence>
<dbReference type="SUPFAM" id="SSF55961">
    <property type="entry name" value="Bet v1-like"/>
    <property type="match status" value="1"/>
</dbReference>
<dbReference type="PANTHER" id="PTHR43756">
    <property type="entry name" value="CHOLINE MONOOXYGENASE, CHLOROPLASTIC"/>
    <property type="match status" value="1"/>
</dbReference>
<gene>
    <name evidence="11" type="ORF">NSU_1580</name>
</gene>
<dbReference type="STRING" id="1088721.JI59_12270"/>
<evidence type="ECO:0000256" key="6">
    <source>
        <dbReference type="ARBA" id="ARBA00023002"/>
    </source>
</evidence>
<dbReference type="PROSITE" id="PS51296">
    <property type="entry name" value="RIESKE"/>
    <property type="match status" value="1"/>
</dbReference>
<dbReference type="AlphaFoldDB" id="G6EB59"/>
<dbReference type="EMBL" id="AGFM01000018">
    <property type="protein sequence ID" value="EHJ61526.1"/>
    <property type="molecule type" value="Genomic_DNA"/>
</dbReference>
<keyword evidence="12" id="KW-1185">Reference proteome</keyword>
<dbReference type="Gene3D" id="2.102.10.10">
    <property type="entry name" value="Rieske [2Fe-2S] iron-sulphur domain"/>
    <property type="match status" value="1"/>
</dbReference>
<dbReference type="PRINTS" id="PR00090">
    <property type="entry name" value="RNGDIOXGNASE"/>
</dbReference>
<dbReference type="Pfam" id="PF00848">
    <property type="entry name" value="Ring_hydroxyl_A"/>
    <property type="match status" value="1"/>
</dbReference>
<evidence type="ECO:0000256" key="8">
    <source>
        <dbReference type="ARBA" id="ARBA00023014"/>
    </source>
</evidence>
<dbReference type="InterPro" id="IPR001663">
    <property type="entry name" value="Rng_hydr_dOase-A"/>
</dbReference>
<dbReference type="CDD" id="cd08881">
    <property type="entry name" value="RHO_alpha_C_NDO-like"/>
    <property type="match status" value="1"/>
</dbReference>
<dbReference type="PROSITE" id="PS00570">
    <property type="entry name" value="RING_HYDROXYL_ALPHA"/>
    <property type="match status" value="1"/>
</dbReference>
<dbReference type="PATRIC" id="fig|1088721.3.peg.1560"/>
<dbReference type="InterPro" id="IPR015879">
    <property type="entry name" value="Ring_hydroxy_dOase_asu_C_dom"/>
</dbReference>
<feature type="domain" description="Rieske" evidence="10">
    <location>
        <begin position="45"/>
        <end position="155"/>
    </location>
</feature>
<reference evidence="11 12" key="1">
    <citation type="journal article" date="2012" name="J. Bacteriol.">
        <title>Genome sequence of benzo(a)pyrene-degrading bacterium Novosphingobium pentaromativorans US6-1.</title>
        <authorList>
            <person name="Luo Y.R."/>
            <person name="Kang S.G."/>
            <person name="Kim S.J."/>
            <person name="Kim M.R."/>
            <person name="Li N."/>
            <person name="Lee J.H."/>
            <person name="Kwon K.K."/>
        </authorList>
    </citation>
    <scope>NUCLEOTIDE SEQUENCE [LARGE SCALE GENOMIC DNA]</scope>
    <source>
        <strain evidence="11 12">US6-1</strain>
    </source>
</reference>
<dbReference type="SUPFAM" id="SSF50022">
    <property type="entry name" value="ISP domain"/>
    <property type="match status" value="1"/>
</dbReference>
<comment type="caution">
    <text evidence="11">The sequence shown here is derived from an EMBL/GenBank/DDBJ whole genome shotgun (WGS) entry which is preliminary data.</text>
</comment>
<keyword evidence="6" id="KW-0560">Oxidoreductase</keyword>
<dbReference type="GO" id="GO:0005506">
    <property type="term" value="F:iron ion binding"/>
    <property type="evidence" value="ECO:0007669"/>
    <property type="project" value="InterPro"/>
</dbReference>
<evidence type="ECO:0000256" key="9">
    <source>
        <dbReference type="ARBA" id="ARBA00023027"/>
    </source>
</evidence>
<dbReference type="KEGG" id="npn:JI59_12270"/>
<evidence type="ECO:0000256" key="4">
    <source>
        <dbReference type="ARBA" id="ARBA00022797"/>
    </source>
</evidence>